<sequence length="142" mass="15797">MINACCLERMCGLGLSSMLLRVLAWSWSFCSCCFQRYACTISTMLCRLQCPFPPSSSICSSIGSSYLRPHYPAPLYAMHTSFPLSQCSQPALFTTPSSRSYTYLSLLVGYLLHLRPPSPRFSAYSGNASQSKSLISHCYCRS</sequence>
<organism evidence="2 3">
    <name type="scientific">Massariosphaeria phaeospora</name>
    <dbReference type="NCBI Taxonomy" id="100035"/>
    <lineage>
        <taxon>Eukaryota</taxon>
        <taxon>Fungi</taxon>
        <taxon>Dikarya</taxon>
        <taxon>Ascomycota</taxon>
        <taxon>Pezizomycotina</taxon>
        <taxon>Dothideomycetes</taxon>
        <taxon>Pleosporomycetidae</taxon>
        <taxon>Pleosporales</taxon>
        <taxon>Pleosporales incertae sedis</taxon>
        <taxon>Massariosphaeria</taxon>
    </lineage>
</organism>
<protein>
    <recommendedName>
        <fullName evidence="4">Secreted protein</fullName>
    </recommendedName>
</protein>
<evidence type="ECO:0000313" key="3">
    <source>
        <dbReference type="Proteomes" id="UP000481861"/>
    </source>
</evidence>
<keyword evidence="1" id="KW-0732">Signal</keyword>
<gene>
    <name evidence="2" type="ORF">BDV95DRAFT_217626</name>
</gene>
<comment type="caution">
    <text evidence="2">The sequence shown here is derived from an EMBL/GenBank/DDBJ whole genome shotgun (WGS) entry which is preliminary data.</text>
</comment>
<dbReference type="EMBL" id="JAADJZ010000003">
    <property type="protein sequence ID" value="KAF2876139.1"/>
    <property type="molecule type" value="Genomic_DNA"/>
</dbReference>
<dbReference type="AlphaFoldDB" id="A0A7C8MF59"/>
<reference evidence="2 3" key="1">
    <citation type="submission" date="2020-01" db="EMBL/GenBank/DDBJ databases">
        <authorList>
            <consortium name="DOE Joint Genome Institute"/>
            <person name="Haridas S."/>
            <person name="Albert R."/>
            <person name="Binder M."/>
            <person name="Bloem J."/>
            <person name="Labutti K."/>
            <person name="Salamov A."/>
            <person name="Andreopoulos B."/>
            <person name="Baker S.E."/>
            <person name="Barry K."/>
            <person name="Bills G."/>
            <person name="Bluhm B.H."/>
            <person name="Cannon C."/>
            <person name="Castanera R."/>
            <person name="Culley D.E."/>
            <person name="Daum C."/>
            <person name="Ezra D."/>
            <person name="Gonzalez J.B."/>
            <person name="Henrissat B."/>
            <person name="Kuo A."/>
            <person name="Liang C."/>
            <person name="Lipzen A."/>
            <person name="Lutzoni F."/>
            <person name="Magnuson J."/>
            <person name="Mondo S."/>
            <person name="Nolan M."/>
            <person name="Ohm R."/>
            <person name="Pangilinan J."/>
            <person name="Park H.-J.H."/>
            <person name="Ramirez L."/>
            <person name="Alfaro M."/>
            <person name="Sun H."/>
            <person name="Tritt A."/>
            <person name="Yoshinaga Y."/>
            <person name="Zwiers L.-H.L."/>
            <person name="Turgeon B.G."/>
            <person name="Goodwin S.B."/>
            <person name="Spatafora J.W."/>
            <person name="Crous P.W."/>
            <person name="Grigoriev I.V."/>
        </authorList>
    </citation>
    <scope>NUCLEOTIDE SEQUENCE [LARGE SCALE GENOMIC DNA]</scope>
    <source>
        <strain evidence="2 3">CBS 611.86</strain>
    </source>
</reference>
<evidence type="ECO:0000313" key="2">
    <source>
        <dbReference type="EMBL" id="KAF2876139.1"/>
    </source>
</evidence>
<accession>A0A7C8MF59</accession>
<proteinExistence type="predicted"/>
<feature type="signal peptide" evidence="1">
    <location>
        <begin position="1"/>
        <end position="24"/>
    </location>
</feature>
<evidence type="ECO:0008006" key="4">
    <source>
        <dbReference type="Google" id="ProtNLM"/>
    </source>
</evidence>
<keyword evidence="3" id="KW-1185">Reference proteome</keyword>
<evidence type="ECO:0000256" key="1">
    <source>
        <dbReference type="SAM" id="SignalP"/>
    </source>
</evidence>
<name>A0A7C8MF59_9PLEO</name>
<feature type="chain" id="PRO_5028930018" description="Secreted protein" evidence="1">
    <location>
        <begin position="25"/>
        <end position="142"/>
    </location>
</feature>
<dbReference type="Proteomes" id="UP000481861">
    <property type="component" value="Unassembled WGS sequence"/>
</dbReference>